<dbReference type="InterPro" id="IPR027417">
    <property type="entry name" value="P-loop_NTPase"/>
</dbReference>
<evidence type="ECO:0000313" key="3">
    <source>
        <dbReference type="Proteomes" id="UP000198824"/>
    </source>
</evidence>
<protein>
    <submittedName>
        <fullName evidence="2">SIR2-like domain-containing protein</fullName>
    </submittedName>
</protein>
<evidence type="ECO:0000313" key="2">
    <source>
        <dbReference type="EMBL" id="SFR81558.1"/>
    </source>
</evidence>
<dbReference type="SUPFAM" id="SSF52540">
    <property type="entry name" value="P-loop containing nucleoside triphosphate hydrolases"/>
    <property type="match status" value="1"/>
</dbReference>
<accession>A0A1I6JRL0</accession>
<dbReference type="InterPro" id="IPR057574">
    <property type="entry name" value="nSTAND_NTPase5_dom"/>
</dbReference>
<dbReference type="AlphaFoldDB" id="A0A1I6JRL0"/>
<evidence type="ECO:0000259" key="1">
    <source>
        <dbReference type="Pfam" id="PF25199"/>
    </source>
</evidence>
<dbReference type="RefSeq" id="WP_131819172.1">
    <property type="nucleotide sequence ID" value="NZ_FOZG01000001.1"/>
</dbReference>
<sequence length="817" mass="90899">MFSSEQNERLIRDVRTGRYSLLVGAGASYGGFNRDGIPLPLGGTYAAELADHKKVPTSTPLQRVFALLGEDERQTLVIDRFSGCTPSDALKALPSFVWKRVFSLNIDDALQAAYETPKRLQDQITRNYRDAYEDDPSLASVPIIHLHGWVGKAEDGFIFSRDEYLRQLHHHNPWMVVLAESLPVDPFIIMGTALDEFDLEYYMSMRTPTTARPDRGPSILVTTSDNAITRHDCAKYGLELFLGTSTDFMLALNRLVADRPTPIGLIPETSRALFPATLSAKDLATFATDFTRVPSAAEPNIDDPSFLLGRAPSWSDLVSQLDVAREQTSAIVTLVQNLLVAEKDRPSLVYLKDDPGGGKTTILRRLAFEFSRLSVPVLICSALGRIEPKFTASMIDLIDGPLVIIVDNFADQVHSIADTIQILEKTDLVFVAAERVYRDRYIMQALHGVSVTRRNGLRLVQRETDALFQNYSDAGFLGDRSAPRDIDRFSGALTSEPIAVACCRIMNDFRPLDGIIRSLLEQHNSTEKKRYLIAALAQFCINGGLRESILVSASGAIGLTNQLRSSHHLPLAVTEEVGGSRFIAPLNATIGQRALTIVATDNIELLLDVFIALANSIAPRVNRAAIRRRSPEARLAGRLFDFDEVAEKFLGPSARKFYAAVQERFKWNSRYWEQVALLHLAQFQAKQPSSEGWEQLDLAVRHARHAVVVERHPLTLTTLGKVLLAQMAAPEGSAPASFTDAFRELDDAIILEQRWLRSNAQPYVVLFRGTRDYLSMGLRLSSSQINKLNEHAKYARSTFSDDDDLMRLITDAEAASR</sequence>
<organism evidence="2 3">
    <name type="scientific">Sphingomonas jatrophae</name>
    <dbReference type="NCBI Taxonomy" id="1166337"/>
    <lineage>
        <taxon>Bacteria</taxon>
        <taxon>Pseudomonadati</taxon>
        <taxon>Pseudomonadota</taxon>
        <taxon>Alphaproteobacteria</taxon>
        <taxon>Sphingomonadales</taxon>
        <taxon>Sphingomonadaceae</taxon>
        <taxon>Sphingomonas</taxon>
    </lineage>
</organism>
<dbReference type="Pfam" id="PF13289">
    <property type="entry name" value="SIR2_2"/>
    <property type="match status" value="1"/>
</dbReference>
<keyword evidence="3" id="KW-1185">Reference proteome</keyword>
<name>A0A1I6JRL0_9SPHN</name>
<dbReference type="EMBL" id="FOZG01000001">
    <property type="protein sequence ID" value="SFR81558.1"/>
    <property type="molecule type" value="Genomic_DNA"/>
</dbReference>
<dbReference type="Pfam" id="PF25199">
    <property type="entry name" value="nSTAND_NTPase5"/>
    <property type="match status" value="1"/>
</dbReference>
<reference evidence="2 3" key="1">
    <citation type="submission" date="2016-10" db="EMBL/GenBank/DDBJ databases">
        <authorList>
            <person name="de Groot N.N."/>
        </authorList>
    </citation>
    <scope>NUCLEOTIDE SEQUENCE [LARGE SCALE GENOMIC DNA]</scope>
    <source>
        <strain evidence="2 3">S5-249</strain>
    </source>
</reference>
<feature type="domain" description="Novel STAND NTPase 5" evidence="1">
    <location>
        <begin position="305"/>
        <end position="436"/>
    </location>
</feature>
<dbReference type="Proteomes" id="UP000198824">
    <property type="component" value="Unassembled WGS sequence"/>
</dbReference>
<dbReference type="OrthoDB" id="7605104at2"/>
<gene>
    <name evidence="2" type="ORF">SAMN05192580_0723</name>
</gene>
<proteinExistence type="predicted"/>